<protein>
    <submittedName>
        <fullName evidence="6">SET binding factor 1</fullName>
    </submittedName>
</protein>
<organism evidence="6 7">
    <name type="scientific">Sander lucioperca</name>
    <name type="common">Pike-perch</name>
    <name type="synonym">Perca lucioperca</name>
    <dbReference type="NCBI Taxonomy" id="283035"/>
    <lineage>
        <taxon>Eukaryota</taxon>
        <taxon>Metazoa</taxon>
        <taxon>Chordata</taxon>
        <taxon>Craniata</taxon>
        <taxon>Vertebrata</taxon>
        <taxon>Euteleostomi</taxon>
        <taxon>Actinopterygii</taxon>
        <taxon>Neopterygii</taxon>
        <taxon>Teleostei</taxon>
        <taxon>Neoteleostei</taxon>
        <taxon>Acanthomorphata</taxon>
        <taxon>Eupercaria</taxon>
        <taxon>Perciformes</taxon>
        <taxon>Percoidei</taxon>
        <taxon>Percidae</taxon>
        <taxon>Luciopercinae</taxon>
        <taxon>Sander</taxon>
    </lineage>
</organism>
<dbReference type="InterPro" id="IPR029021">
    <property type="entry name" value="Prot-tyrosine_phosphatase-like"/>
</dbReference>
<dbReference type="SMART" id="SM00233">
    <property type="entry name" value="PH"/>
    <property type="match status" value="1"/>
</dbReference>
<evidence type="ECO:0000256" key="2">
    <source>
        <dbReference type="ARBA" id="ARBA00022658"/>
    </source>
</evidence>
<evidence type="ECO:0000313" key="7">
    <source>
        <dbReference type="Proteomes" id="UP000694568"/>
    </source>
</evidence>
<keyword evidence="7" id="KW-1185">Reference proteome</keyword>
<dbReference type="SMART" id="SM00801">
    <property type="entry name" value="dDENN"/>
    <property type="match status" value="1"/>
</dbReference>
<reference evidence="6" key="2">
    <citation type="submission" date="2025-09" db="UniProtKB">
        <authorList>
            <consortium name="Ensembl"/>
        </authorList>
    </citation>
    <scope>IDENTIFICATION</scope>
</reference>
<dbReference type="InterPro" id="IPR051696">
    <property type="entry name" value="DENN_Domain_GEFs"/>
</dbReference>
<sequence length="1856" mass="209461">MARLADYYLVVGYDLDKRVEGEGLGRILQRFPEKDWEDSPFPQGIELFCQPSGWQLVPERQPASFFVAVLTDINSERHYCACFTFWEGLDNPQLQKAKASEADEVDEGLAVVQSAQVFAPKSLVLVSRLDYTEVFRNCLGLIYTVHVDGLPVPLETVIGNLLTCIIPIAGGSQRTITLGAGDRQVIQTPIDDALPVSGSTVAQLFRQLGIVNVLYLFCAALTEHKILFLSSSYQRLTDACRGLLAIMFPLKYSFTYVPILPGKLLEVLSTPTPFIIGVNSFFRSETQELLDVIIADLDGGTVTIPECVHISLLPEPLLQQTQTVLSMVLDPELEVADHAFPPLSTQPSALKIQDKEIRGVFLWLFARLFQGYRWCLHIIRIHPEPVIRFHKAAFLGQRSLTEDDFLMKVLDGMAFAGFVSERGPPYRATDLFDDLVANHVERIRQEEACPHKVLNHVKELAELLFKNENPYPAVAMHKVQRPSENNQSGVNNPTPFPVLDDVAVQLFIDHAAAKLKTAPPVVKAELKGMVPSGPPLDTVDRNGIVMANSARRLEVVRNCITYIFENKMLEAKKLMPAVLRALKGRAARICLTQELNQHVLQNRAVLDDQQFDYIVRMMNCTLQDCSHIDEHGIAAALLPLVTAFCRKMGAGITQFAYSCVQEHMVWTTMQFWEAMFYSDVQSHIRALYLETEEGEQHNNSPDGSGSRREISALELASEQSRLWPTLSKELQTERVQKEESTVFSQAIHYANRMSYLLLPLDTSKNRLLRSSGLGDVESVSNSYVTNSIAGSMAESYDTESGFEDAESSDVANSVVRFINRFVDKVCNESGVTNEHLKALHTMIPDIVQMHIETLDAVHRESKRLPPIQKPKLLRPTLLPGEELVMDGMRVHLIPDGREEATGLMGGPPLLPAEGAIFLTNYRLIFKGTPNDPLVGEQVVTRSFPIASLTKEKRISVTIPMDQFVQEGLQLRSCTFQLMKIAFDEEVASDLAEVFRKHMHKLRYPQHVQGTFAFTVGQCGKMVVEHKTKDKNQSLRTLSKNLVKSAKRTIGRQYVTKKKYSPPTWENRSSFQSELDEDEISVSEEVDQSSLTLSSTMRSSDRQTMSNVVERACCRDYQRLGLGTLSNSLTRSKNEPFRISTVNRMYTVCRSYPGLLIVPQSIPDTTIQRICRCYRQNRFPVVCWRNSRTKAVLLRSAGLHAKGVVGFFKSPNAPASGPSQADSTSLEQEKYLQAIISSMPSYSDSSGRNTLSGFTSTHMSTSDSSDKLRQPKIGALMKQVMGTREDVPGTFSRGGKWGSIRGSGRLSAYNPDVGTRLAGKESPQSNGGPGEALFLRQQKAYLYIIGDKAQLKGGKQDSFQQWEVVPIEVCDVRQVKNSFKKLMKACVPSSSTTDPNMSFLRCLEESEWMALLHRVLQVSVLVVELLDTGSSVMVSLEDGWDVTTQVVSLVQLLSDPYYRTFDGFRLLVEKEWLSFGHRFSHRGAQTLGSQNSGFTPVFLQFLDCVHQIHLQFPMEFEFSQYYLKFLAYHYVSNRFRTFLLDSDYERIELGVLYEEKGERRSPQVCKSVWDYIDRLNKKTPVFYNYMFSPEDDEVLRPYTFNSNLKVWDFYMEETLSEGPSYDWELRGRQERVAEETPERPDSSGPKSQRHIVWPCYDSLSKVVPDAITKLLQDLQSLEAELGQTSEKWKDTWDKIKNAQRTETKLESKPSFSSSLLMSSNLSHQRRSQGVYLQESGVGSSINLALDCEASATSTPAAGRPSTSTLYSQFQSTESENRSFEGILFKRGALLKPWKPRWFVLDKTKHQVRRRRSMFKPTNKMQSFFDLKTTKRVYNFCAQDSMNAQLWMDSVQSCLSDA</sequence>
<dbReference type="FunFam" id="3.40.50.11500:FF:000006">
    <property type="entry name" value="SET binding factor 2"/>
    <property type="match status" value="1"/>
</dbReference>
<dbReference type="InterPro" id="IPR001849">
    <property type="entry name" value="PH_domain"/>
</dbReference>
<reference evidence="6" key="1">
    <citation type="submission" date="2025-08" db="UniProtKB">
        <authorList>
            <consortium name="Ensembl"/>
        </authorList>
    </citation>
    <scope>IDENTIFICATION</scope>
</reference>
<dbReference type="GO" id="GO:0032483">
    <property type="term" value="P:regulation of Rab protein signal transduction"/>
    <property type="evidence" value="ECO:0007669"/>
    <property type="project" value="TreeGrafter"/>
</dbReference>
<dbReference type="Gene3D" id="3.30.450.200">
    <property type="match status" value="1"/>
</dbReference>
<dbReference type="InterPro" id="IPR005113">
    <property type="entry name" value="uDENN_dom"/>
</dbReference>
<dbReference type="InterPro" id="IPR011993">
    <property type="entry name" value="PH-like_dom_sf"/>
</dbReference>
<dbReference type="InterPro" id="IPR005112">
    <property type="entry name" value="dDENN_dom"/>
</dbReference>
<dbReference type="Ensembl" id="ENSSLUT00000049430.1">
    <property type="protein sequence ID" value="ENSSLUP00000047975.1"/>
    <property type="gene ID" value="ENSSLUG00000013941.1"/>
</dbReference>
<dbReference type="Pfam" id="PF02893">
    <property type="entry name" value="GRAM"/>
    <property type="match status" value="1"/>
</dbReference>
<evidence type="ECO:0000256" key="1">
    <source>
        <dbReference type="ARBA" id="ARBA00007471"/>
    </source>
</evidence>
<proteinExistence type="inferred from homology"/>
<dbReference type="CDD" id="cd13340">
    <property type="entry name" value="PH-GRAM_MTMR5"/>
    <property type="match status" value="1"/>
</dbReference>
<dbReference type="SMART" id="SM00800">
    <property type="entry name" value="uDENN"/>
    <property type="match status" value="1"/>
</dbReference>
<dbReference type="PROSITE" id="PS51339">
    <property type="entry name" value="PPASE_MYOTUBULARIN"/>
    <property type="match status" value="1"/>
</dbReference>
<dbReference type="SMART" id="SM00799">
    <property type="entry name" value="DENN"/>
    <property type="match status" value="1"/>
</dbReference>
<keyword evidence="2" id="KW-0344">Guanine-nucleotide releasing factor</keyword>
<dbReference type="PANTHER" id="PTHR12296:SF16">
    <property type="entry name" value="C-MYC PROMOTER-BINDING PROTEIN"/>
    <property type="match status" value="1"/>
</dbReference>
<dbReference type="GO" id="GO:0005085">
    <property type="term" value="F:guanyl-nucleotide exchange factor activity"/>
    <property type="evidence" value="ECO:0007669"/>
    <property type="project" value="UniProtKB-KW"/>
</dbReference>
<dbReference type="PANTHER" id="PTHR12296">
    <property type="entry name" value="DENN DOMAIN-CONTAINING PROTEIN 4"/>
    <property type="match status" value="1"/>
</dbReference>
<name>A0A8D0A1H7_SANLU</name>
<evidence type="ECO:0000313" key="6">
    <source>
        <dbReference type="Ensembl" id="ENSSLUP00000047975.1"/>
    </source>
</evidence>
<dbReference type="PROSITE" id="PS50211">
    <property type="entry name" value="DENN"/>
    <property type="match status" value="1"/>
</dbReference>
<gene>
    <name evidence="6" type="primary">sbf1</name>
</gene>
<dbReference type="SUPFAM" id="SSF52799">
    <property type="entry name" value="(Phosphotyrosine protein) phosphatases II"/>
    <property type="match status" value="1"/>
</dbReference>
<dbReference type="InterPro" id="IPR001194">
    <property type="entry name" value="cDENN_dom"/>
</dbReference>
<dbReference type="InterPro" id="IPR004182">
    <property type="entry name" value="GRAM"/>
</dbReference>
<dbReference type="Pfam" id="PF06602">
    <property type="entry name" value="Myotub-related"/>
    <property type="match status" value="1"/>
</dbReference>
<dbReference type="InterPro" id="IPR037516">
    <property type="entry name" value="Tripartite_DENN"/>
</dbReference>
<dbReference type="Pfam" id="PF02141">
    <property type="entry name" value="DENN"/>
    <property type="match status" value="1"/>
</dbReference>
<dbReference type="Pfam" id="PF03456">
    <property type="entry name" value="uDENN"/>
    <property type="match status" value="1"/>
</dbReference>
<dbReference type="Proteomes" id="UP000694568">
    <property type="component" value="Unplaced"/>
</dbReference>
<evidence type="ECO:0000256" key="3">
    <source>
        <dbReference type="SAM" id="MobiDB-lite"/>
    </source>
</evidence>
<dbReference type="SMART" id="SM00568">
    <property type="entry name" value="GRAM"/>
    <property type="match status" value="1"/>
</dbReference>
<dbReference type="FunFam" id="3.30.450.200:FF:000004">
    <property type="entry name" value="SET binding factor 2"/>
    <property type="match status" value="1"/>
</dbReference>
<dbReference type="Gene3D" id="3.40.50.11500">
    <property type="match status" value="1"/>
</dbReference>
<comment type="similarity">
    <text evidence="1">Belongs to the protein-tyrosine phosphatase family. Non-receptor class myotubularin subfamily.</text>
</comment>
<dbReference type="SUPFAM" id="SSF50729">
    <property type="entry name" value="PH domain-like"/>
    <property type="match status" value="2"/>
</dbReference>
<evidence type="ECO:0000259" key="5">
    <source>
        <dbReference type="PROSITE" id="PS51339"/>
    </source>
</evidence>
<dbReference type="Gene3D" id="2.30.29.30">
    <property type="entry name" value="Pleckstrin-homology domain (PH domain)/Phosphotyrosine-binding domain (PTB)"/>
    <property type="match status" value="1"/>
</dbReference>
<dbReference type="InterPro" id="IPR043153">
    <property type="entry name" value="DENN_C"/>
</dbReference>
<feature type="domain" description="UDENN" evidence="4">
    <location>
        <begin position="6"/>
        <end position="429"/>
    </location>
</feature>
<feature type="domain" description="Myotubularin phosphatase" evidence="5">
    <location>
        <begin position="1106"/>
        <end position="1610"/>
    </location>
</feature>
<evidence type="ECO:0000259" key="4">
    <source>
        <dbReference type="PROSITE" id="PS50211"/>
    </source>
</evidence>
<dbReference type="GeneTree" id="ENSGT00940000155263"/>
<dbReference type="InterPro" id="IPR022096">
    <property type="entry name" value="SBF1/SBF2"/>
</dbReference>
<accession>A0A8D0A1H7</accession>
<dbReference type="GO" id="GO:0031410">
    <property type="term" value="C:cytoplasmic vesicle"/>
    <property type="evidence" value="ECO:0007669"/>
    <property type="project" value="TreeGrafter"/>
</dbReference>
<dbReference type="Pfam" id="PF12335">
    <property type="entry name" value="SBF2"/>
    <property type="match status" value="1"/>
</dbReference>
<dbReference type="InterPro" id="IPR010569">
    <property type="entry name" value="Myotubularin-like_Pase_dom"/>
</dbReference>
<feature type="region of interest" description="Disordered" evidence="3">
    <location>
        <begin position="1242"/>
        <end position="1267"/>
    </location>
</feature>